<dbReference type="AlphaFoldDB" id="A0ABD3F9Z8"/>
<evidence type="ECO:0000313" key="3">
    <source>
        <dbReference type="Proteomes" id="UP001632037"/>
    </source>
</evidence>
<protein>
    <submittedName>
        <fullName evidence="2">Uncharacterized protein</fullName>
    </submittedName>
</protein>
<feature type="region of interest" description="Disordered" evidence="1">
    <location>
        <begin position="178"/>
        <end position="243"/>
    </location>
</feature>
<evidence type="ECO:0000256" key="1">
    <source>
        <dbReference type="SAM" id="MobiDB-lite"/>
    </source>
</evidence>
<gene>
    <name evidence="2" type="ORF">V7S43_012199</name>
</gene>
<keyword evidence="3" id="KW-1185">Reference proteome</keyword>
<proteinExistence type="predicted"/>
<comment type="caution">
    <text evidence="2">The sequence shown here is derived from an EMBL/GenBank/DDBJ whole genome shotgun (WGS) entry which is preliminary data.</text>
</comment>
<sequence>MASQGGWSTKTRIQELKLKLPVSARDWFNQLPMSVSRDWRELPFAFRKPYCKARSSYSERYSTMEIKSSETPLDLFYRLNSAAGKADVDVRKYSKRLEKHVLRFITKLKDTRLKTSLQRQRFKSISDLEYALGQDEDVWRTGDQEMTVTRPRDFRDDNISRGQFKPKRMSRTYVARDLGSEDSDDSDSENHRCSLRNNDVPRPQTEVPRAHATTSRSNRGEVAVPTVSTTPTIAATAGRSLIG</sequence>
<organism evidence="2 3">
    <name type="scientific">Phytophthora oleae</name>
    <dbReference type="NCBI Taxonomy" id="2107226"/>
    <lineage>
        <taxon>Eukaryota</taxon>
        <taxon>Sar</taxon>
        <taxon>Stramenopiles</taxon>
        <taxon>Oomycota</taxon>
        <taxon>Peronosporomycetes</taxon>
        <taxon>Peronosporales</taxon>
        <taxon>Peronosporaceae</taxon>
        <taxon>Phytophthora</taxon>
    </lineage>
</organism>
<accession>A0ABD3F9Z8</accession>
<reference evidence="2 3" key="1">
    <citation type="submission" date="2024-09" db="EMBL/GenBank/DDBJ databases">
        <title>Genome sequencing and assembly of Phytophthora oleae, isolate VK10A, causative agent of rot of olive drupes.</title>
        <authorList>
            <person name="Conti Taguali S."/>
            <person name="Riolo M."/>
            <person name="La Spada F."/>
            <person name="Cacciola S.O."/>
            <person name="Dionisio G."/>
        </authorList>
    </citation>
    <scope>NUCLEOTIDE SEQUENCE [LARGE SCALE GENOMIC DNA]</scope>
    <source>
        <strain evidence="2 3">VK10A</strain>
    </source>
</reference>
<name>A0ABD3F9Z8_9STRA</name>
<dbReference type="EMBL" id="JBIMZQ010000030">
    <property type="protein sequence ID" value="KAL3662797.1"/>
    <property type="molecule type" value="Genomic_DNA"/>
</dbReference>
<dbReference type="Proteomes" id="UP001632037">
    <property type="component" value="Unassembled WGS sequence"/>
</dbReference>
<evidence type="ECO:0000313" key="2">
    <source>
        <dbReference type="EMBL" id="KAL3662797.1"/>
    </source>
</evidence>